<dbReference type="EMBL" id="JAOPHQ010000010">
    <property type="protein sequence ID" value="KAK0156403.1"/>
    <property type="molecule type" value="Genomic_DNA"/>
</dbReference>
<feature type="domain" description="SWIM-type" evidence="2">
    <location>
        <begin position="1"/>
        <end position="35"/>
    </location>
</feature>
<accession>A0AA47NC89</accession>
<dbReference type="PANTHER" id="PTHR46609:SF7">
    <property type="match status" value="1"/>
</dbReference>
<dbReference type="InterPro" id="IPR019080">
    <property type="entry name" value="YqaJ_viral_recombinase"/>
</dbReference>
<dbReference type="InterPro" id="IPR011604">
    <property type="entry name" value="PDDEXK-like_dom_sf"/>
</dbReference>
<organism evidence="3 4">
    <name type="scientific">Merluccius polli</name>
    <name type="common">Benguela hake</name>
    <name type="synonym">Merluccius cadenati</name>
    <dbReference type="NCBI Taxonomy" id="89951"/>
    <lineage>
        <taxon>Eukaryota</taxon>
        <taxon>Metazoa</taxon>
        <taxon>Chordata</taxon>
        <taxon>Craniata</taxon>
        <taxon>Vertebrata</taxon>
        <taxon>Euteleostomi</taxon>
        <taxon>Actinopterygii</taxon>
        <taxon>Neopterygii</taxon>
        <taxon>Teleostei</taxon>
        <taxon>Neoteleostei</taxon>
        <taxon>Acanthomorphata</taxon>
        <taxon>Zeiogadaria</taxon>
        <taxon>Gadariae</taxon>
        <taxon>Gadiformes</taxon>
        <taxon>Gadoidei</taxon>
        <taxon>Merlucciidae</taxon>
        <taxon>Merluccius</taxon>
    </lineage>
</organism>
<protein>
    <recommendedName>
        <fullName evidence="2">SWIM-type domain-containing protein</fullName>
    </recommendedName>
</protein>
<dbReference type="InterPro" id="IPR007527">
    <property type="entry name" value="Znf_SWIM"/>
</dbReference>
<proteinExistence type="predicted"/>
<dbReference type="PANTHER" id="PTHR46609">
    <property type="entry name" value="EXONUCLEASE, PHAGE-TYPE/RECB, C-TERMINAL DOMAIN-CONTAINING PROTEIN"/>
    <property type="match status" value="1"/>
</dbReference>
<comment type="caution">
    <text evidence="3">The sequence shown here is derived from an EMBL/GenBank/DDBJ whole genome shotgun (WGS) entry which is preliminary data.</text>
</comment>
<dbReference type="InterPro" id="IPR051703">
    <property type="entry name" value="NF-kappa-B_Signaling_Reg"/>
</dbReference>
<dbReference type="AlphaFoldDB" id="A0AA47NC89"/>
<evidence type="ECO:0000313" key="3">
    <source>
        <dbReference type="EMBL" id="KAK0156403.1"/>
    </source>
</evidence>
<gene>
    <name evidence="3" type="ORF">N1851_000319</name>
</gene>
<name>A0AA47NC89_MERPO</name>
<dbReference type="GO" id="GO:0006281">
    <property type="term" value="P:DNA repair"/>
    <property type="evidence" value="ECO:0007669"/>
    <property type="project" value="UniProtKB-ARBA"/>
</dbReference>
<keyword evidence="1" id="KW-0862">Zinc</keyword>
<evidence type="ECO:0000256" key="1">
    <source>
        <dbReference type="PROSITE-ProRule" id="PRU00325"/>
    </source>
</evidence>
<keyword evidence="4" id="KW-1185">Reference proteome</keyword>
<dbReference type="SUPFAM" id="SSF52980">
    <property type="entry name" value="Restriction endonuclease-like"/>
    <property type="match status" value="1"/>
</dbReference>
<dbReference type="GO" id="GO:0008270">
    <property type="term" value="F:zinc ion binding"/>
    <property type="evidence" value="ECO:0007669"/>
    <property type="project" value="UniProtKB-KW"/>
</dbReference>
<evidence type="ECO:0000259" key="2">
    <source>
        <dbReference type="PROSITE" id="PS50966"/>
    </source>
</evidence>
<dbReference type="Gene3D" id="3.90.320.10">
    <property type="match status" value="1"/>
</dbReference>
<reference evidence="3" key="1">
    <citation type="journal article" date="2023" name="Front. Mar. Sci.">
        <title>A new Merluccius polli reference genome to investigate the effects of global change in West African waters.</title>
        <authorList>
            <person name="Mateo J.L."/>
            <person name="Blanco-Fernandez C."/>
            <person name="Garcia-Vazquez E."/>
            <person name="Machado-Schiaffino G."/>
        </authorList>
    </citation>
    <scope>NUCLEOTIDE SEQUENCE</scope>
    <source>
        <strain evidence="3">C29</strain>
        <tissue evidence="3">Fin</tissue>
    </source>
</reference>
<dbReference type="InterPro" id="IPR011335">
    <property type="entry name" value="Restrct_endonuc-II-like"/>
</dbReference>
<keyword evidence="1" id="KW-0863">Zinc-finger</keyword>
<dbReference type="Pfam" id="PF09588">
    <property type="entry name" value="YqaJ"/>
    <property type="match status" value="1"/>
</dbReference>
<keyword evidence="1" id="KW-0479">Metal-binding</keyword>
<evidence type="ECO:0000313" key="4">
    <source>
        <dbReference type="Proteomes" id="UP001174136"/>
    </source>
</evidence>
<sequence length="316" mass="35000">MSLATDNGCLMAFSCSCVAGKGFCNHIVAVLYQTAHYLQLWPVQAIYRDGTDREHRWGIHPELVSDVVVRKPTTGGKSGPFPDLMAAGAKLREVQPQPRIALVLDGLLHGSPLPYHCPPPLETSNDIILHHLAPEFPALPLPLHQNHLSNLDFVPTLHQQLHLHSLQVSPQMASEIEKETRQQSKCPVWVQLCRPRLIASRFREACASREGKADPAAAAKALAGQMIRGSRKQTAAMTQGLQMESEVLTNYAEFMQVNVLSVGFVIPPEAPHLGASPDGRVYDPSESPLFGLIHTQNEKQIRPFYNTYMDVYLESH</sequence>
<dbReference type="Proteomes" id="UP001174136">
    <property type="component" value="Unassembled WGS sequence"/>
</dbReference>
<dbReference type="PROSITE" id="PS50966">
    <property type="entry name" value="ZF_SWIM"/>
    <property type="match status" value="1"/>
</dbReference>